<keyword evidence="4" id="KW-1185">Reference proteome</keyword>
<dbReference type="InterPro" id="IPR038375">
    <property type="entry name" value="NDUFAF7_sf"/>
</dbReference>
<dbReference type="PANTHER" id="PTHR12049">
    <property type="entry name" value="PROTEIN ARGININE METHYLTRANSFERASE NDUFAF7, MITOCHONDRIAL"/>
    <property type="match status" value="1"/>
</dbReference>
<evidence type="ECO:0000313" key="4">
    <source>
        <dbReference type="Proteomes" id="UP001597497"/>
    </source>
</evidence>
<dbReference type="PANTHER" id="PTHR12049:SF7">
    <property type="entry name" value="PROTEIN ARGININE METHYLTRANSFERASE NDUFAF7, MITOCHONDRIAL"/>
    <property type="match status" value="1"/>
</dbReference>
<evidence type="ECO:0000256" key="2">
    <source>
        <dbReference type="ARBA" id="ARBA00022679"/>
    </source>
</evidence>
<dbReference type="GO" id="GO:0032259">
    <property type="term" value="P:methylation"/>
    <property type="evidence" value="ECO:0007669"/>
    <property type="project" value="UniProtKB-KW"/>
</dbReference>
<protein>
    <submittedName>
        <fullName evidence="3">Class I SAM-dependent methyltransferase</fullName>
    </submittedName>
</protein>
<name>A0ABW5RBF3_9BACL</name>
<reference evidence="4" key="1">
    <citation type="journal article" date="2019" name="Int. J. Syst. Evol. Microbiol.">
        <title>The Global Catalogue of Microorganisms (GCM) 10K type strain sequencing project: providing services to taxonomists for standard genome sequencing and annotation.</title>
        <authorList>
            <consortium name="The Broad Institute Genomics Platform"/>
            <consortium name="The Broad Institute Genome Sequencing Center for Infectious Disease"/>
            <person name="Wu L."/>
            <person name="Ma J."/>
        </authorList>
    </citation>
    <scope>NUCLEOTIDE SEQUENCE [LARGE SCALE GENOMIC DNA]</scope>
    <source>
        <strain evidence="4">KCTC 33676</strain>
    </source>
</reference>
<dbReference type="GO" id="GO:0008168">
    <property type="term" value="F:methyltransferase activity"/>
    <property type="evidence" value="ECO:0007669"/>
    <property type="project" value="UniProtKB-KW"/>
</dbReference>
<gene>
    <name evidence="3" type="ORF">ACFSUC_12255</name>
</gene>
<dbReference type="RefSeq" id="WP_379929896.1">
    <property type="nucleotide sequence ID" value="NZ_JBHUMM010000037.1"/>
</dbReference>
<organism evidence="3 4">
    <name type="scientific">Marinicrinis sediminis</name>
    <dbReference type="NCBI Taxonomy" id="1652465"/>
    <lineage>
        <taxon>Bacteria</taxon>
        <taxon>Bacillati</taxon>
        <taxon>Bacillota</taxon>
        <taxon>Bacilli</taxon>
        <taxon>Bacillales</taxon>
        <taxon>Paenibacillaceae</taxon>
    </lineage>
</organism>
<keyword evidence="2" id="KW-0808">Transferase</keyword>
<dbReference type="Gene3D" id="3.40.50.12710">
    <property type="match status" value="1"/>
</dbReference>
<sequence length="367" mass="42251">MTMYSHGEFIPFRDYMQTCLYHPEFGYYMKPQQKLGKTGDFYTSVSLGNLMAGCMLAHMRRMIDQYADGDVQIELVEWGGGEGKLAADMLDDLQLQDPALYARTRFVSIEYSPHHRKVQQNALQAHLNKTSWMTASAWTKEAEQDPGRFRILYANECLDAFPVHRVVYEQDGWKEIHVRQREDESWEEARMPLSREELHGYLQHAVIDRGIIPAPGQQLEVHLDGLKALDELVKPLANGMVLLIDYGDVAEELYSEHRMNGTFMCYKDHVAFDDPYRYPGTCDMTAHVNFSSCLDVLNHAGFQTAELQTQKAYLVENGLLEQLSEHQHTDPFHPDAKRNRAIRQLLWSDQMSELFKVLTAIRQPASS</sequence>
<dbReference type="Pfam" id="PF02636">
    <property type="entry name" value="Methyltransf_28"/>
    <property type="match status" value="1"/>
</dbReference>
<accession>A0ABW5RBF3</accession>
<evidence type="ECO:0000256" key="1">
    <source>
        <dbReference type="ARBA" id="ARBA00022603"/>
    </source>
</evidence>
<keyword evidence="1 3" id="KW-0489">Methyltransferase</keyword>
<dbReference type="SUPFAM" id="SSF53335">
    <property type="entry name" value="S-adenosyl-L-methionine-dependent methyltransferases"/>
    <property type="match status" value="1"/>
</dbReference>
<dbReference type="InterPro" id="IPR003788">
    <property type="entry name" value="NDUFAF7"/>
</dbReference>
<comment type="caution">
    <text evidence="3">The sequence shown here is derived from an EMBL/GenBank/DDBJ whole genome shotgun (WGS) entry which is preliminary data.</text>
</comment>
<dbReference type="EMBL" id="JBHUMM010000037">
    <property type="protein sequence ID" value="MFD2672338.1"/>
    <property type="molecule type" value="Genomic_DNA"/>
</dbReference>
<dbReference type="Proteomes" id="UP001597497">
    <property type="component" value="Unassembled WGS sequence"/>
</dbReference>
<dbReference type="InterPro" id="IPR029063">
    <property type="entry name" value="SAM-dependent_MTases_sf"/>
</dbReference>
<proteinExistence type="predicted"/>
<evidence type="ECO:0000313" key="3">
    <source>
        <dbReference type="EMBL" id="MFD2672338.1"/>
    </source>
</evidence>